<dbReference type="OrthoDB" id="5296at2759"/>
<dbReference type="InterPro" id="IPR002347">
    <property type="entry name" value="SDR_fam"/>
</dbReference>
<dbReference type="InterPro" id="IPR052184">
    <property type="entry name" value="SDR_enzymes"/>
</dbReference>
<proteinExistence type="predicted"/>
<dbReference type="GO" id="GO:0016616">
    <property type="term" value="F:oxidoreductase activity, acting on the CH-OH group of donors, NAD or NADP as acceptor"/>
    <property type="evidence" value="ECO:0007669"/>
    <property type="project" value="TreeGrafter"/>
</dbReference>
<accession>A0A9P5LLC8</accession>
<dbReference type="AlphaFoldDB" id="A0A9P5LLC8"/>
<comment type="caution">
    <text evidence="1">The sequence shown here is derived from an EMBL/GenBank/DDBJ whole genome shotgun (WGS) entry which is preliminary data.</text>
</comment>
<evidence type="ECO:0000313" key="1">
    <source>
        <dbReference type="EMBL" id="KAF7558121.1"/>
    </source>
</evidence>
<dbReference type="CDD" id="cd05325">
    <property type="entry name" value="carb_red_sniffer_like_SDR_c"/>
    <property type="match status" value="1"/>
</dbReference>
<reference evidence="1" key="1">
    <citation type="submission" date="2020-03" db="EMBL/GenBank/DDBJ databases">
        <title>Draft Genome Sequence of Cylindrodendrum hubeiense.</title>
        <authorList>
            <person name="Buettner E."/>
            <person name="Kellner H."/>
        </authorList>
    </citation>
    <scope>NUCLEOTIDE SEQUENCE</scope>
    <source>
        <strain evidence="1">IHI 201604</strain>
    </source>
</reference>
<dbReference type="PANTHER" id="PTHR45458:SF1">
    <property type="entry name" value="SHORT CHAIN DEHYDROGENASE"/>
    <property type="match status" value="1"/>
</dbReference>
<evidence type="ECO:0000313" key="2">
    <source>
        <dbReference type="Proteomes" id="UP000722485"/>
    </source>
</evidence>
<dbReference type="Proteomes" id="UP000722485">
    <property type="component" value="Unassembled WGS sequence"/>
</dbReference>
<dbReference type="Pfam" id="PF00106">
    <property type="entry name" value="adh_short"/>
    <property type="match status" value="1"/>
</dbReference>
<dbReference type="InterPro" id="IPR036291">
    <property type="entry name" value="NAD(P)-bd_dom_sf"/>
</dbReference>
<dbReference type="SUPFAM" id="SSF51735">
    <property type="entry name" value="NAD(P)-binding Rossmann-fold domains"/>
    <property type="match status" value="1"/>
</dbReference>
<organism evidence="1 2">
    <name type="scientific">Cylindrodendrum hubeiense</name>
    <dbReference type="NCBI Taxonomy" id="595255"/>
    <lineage>
        <taxon>Eukaryota</taxon>
        <taxon>Fungi</taxon>
        <taxon>Dikarya</taxon>
        <taxon>Ascomycota</taxon>
        <taxon>Pezizomycotina</taxon>
        <taxon>Sordariomycetes</taxon>
        <taxon>Hypocreomycetidae</taxon>
        <taxon>Hypocreales</taxon>
        <taxon>Nectriaceae</taxon>
        <taxon>Cylindrodendrum</taxon>
    </lineage>
</organism>
<dbReference type="EMBL" id="JAANBB010000001">
    <property type="protein sequence ID" value="KAF7558121.1"/>
    <property type="molecule type" value="Genomic_DNA"/>
</dbReference>
<name>A0A9P5LLC8_9HYPO</name>
<gene>
    <name evidence="1" type="ORF">G7Z17_g182</name>
</gene>
<dbReference type="PANTHER" id="PTHR45458">
    <property type="entry name" value="SHORT-CHAIN DEHYDROGENASE/REDUCTASE SDR"/>
    <property type="match status" value="1"/>
</dbReference>
<sequence>MTVFVITGARTGIGRETIRQLATNPSNVVVAIVRDLQADISSLNDIKANSKGIVHIVECDISNSDSISQLVARLTEALGADFRINVLIQYAAVLHSREQTSTNLTAEALISHFTSNTVGPALVTQSLVPHLVPGAVVANITSGVGSLTMLTNGQITAGLTPYSISKAALNMLTIHQARHLGSQASVVAIDPGHVKTPMGGAGAVVEIPDSARGVIKIVTELKSEDSGKFILYNGTQLPW</sequence>
<dbReference type="PRINTS" id="PR00081">
    <property type="entry name" value="GDHRDH"/>
</dbReference>
<dbReference type="Gene3D" id="3.40.50.720">
    <property type="entry name" value="NAD(P)-binding Rossmann-like Domain"/>
    <property type="match status" value="1"/>
</dbReference>
<keyword evidence="2" id="KW-1185">Reference proteome</keyword>
<protein>
    <submittedName>
        <fullName evidence="1">Uncharacterized protein</fullName>
    </submittedName>
</protein>